<comment type="caution">
    <text evidence="1">The sequence shown here is derived from an EMBL/GenBank/DDBJ whole genome shotgun (WGS) entry which is preliminary data.</text>
</comment>
<keyword evidence="2" id="KW-1185">Reference proteome</keyword>
<dbReference type="Proteomes" id="UP000037035">
    <property type="component" value="Unassembled WGS sequence"/>
</dbReference>
<dbReference type="VEuPathDB" id="FungiDB:VP01_2895g1"/>
<reference evidence="1 2" key="1">
    <citation type="submission" date="2015-08" db="EMBL/GenBank/DDBJ databases">
        <title>Next Generation Sequencing and Analysis of the Genome of Puccinia sorghi L Schw, the Causal Agent of Maize Common Rust.</title>
        <authorList>
            <person name="Rochi L."/>
            <person name="Burguener G."/>
            <person name="Darino M."/>
            <person name="Turjanski A."/>
            <person name="Kreff E."/>
            <person name="Dieguez M.J."/>
            <person name="Sacco F."/>
        </authorList>
    </citation>
    <scope>NUCLEOTIDE SEQUENCE [LARGE SCALE GENOMIC DNA]</scope>
    <source>
        <strain evidence="1 2">RO10H11247</strain>
    </source>
</reference>
<accession>A0A0L6V298</accession>
<dbReference type="EMBL" id="LAVV01007829">
    <property type="protein sequence ID" value="KNZ54637.1"/>
    <property type="molecule type" value="Genomic_DNA"/>
</dbReference>
<name>A0A0L6V298_9BASI</name>
<evidence type="ECO:0000313" key="1">
    <source>
        <dbReference type="EMBL" id="KNZ54637.1"/>
    </source>
</evidence>
<evidence type="ECO:0000313" key="2">
    <source>
        <dbReference type="Proteomes" id="UP000037035"/>
    </source>
</evidence>
<dbReference type="AlphaFoldDB" id="A0A0L6V298"/>
<gene>
    <name evidence="1" type="ORF">VP01_2895g1</name>
</gene>
<organism evidence="1 2">
    <name type="scientific">Puccinia sorghi</name>
    <dbReference type="NCBI Taxonomy" id="27349"/>
    <lineage>
        <taxon>Eukaryota</taxon>
        <taxon>Fungi</taxon>
        <taxon>Dikarya</taxon>
        <taxon>Basidiomycota</taxon>
        <taxon>Pucciniomycotina</taxon>
        <taxon>Pucciniomycetes</taxon>
        <taxon>Pucciniales</taxon>
        <taxon>Pucciniaceae</taxon>
        <taxon>Puccinia</taxon>
    </lineage>
</organism>
<sequence>MKLFRASHKKRRHIMPSSCQNMLCMYYEVKSLCYVYNIVMTFEHKILMKCLVIRFSCSGPISAHEKKMSKFGLKMVFKVPIHIMGPHASWLQWVVLLLLRLPANLTIASLPAPWEKSGWQLPTTLILLLIQKCVTSTKHLSLTCNTQPMKAEHSLNQLHKFIQSLTFTKQDFQGLTVTFQNLMLNKLGHTFSIHQCFPNQSNPSPFSMSSFLKDQSMSPPAIIPQSIICQPSQALSELFIALLTCLTHFPIVFDHSYFMCCGKKNHVAENLDNTVSKPLNSDNRHSLLLPFATCNPERDSEYSALSDSKIFSINSSHSPNHNFTTLCYPSLYRQGSGCRSQQLSGLLLLLQSLGGIWGIEQALEVLTRALQGVKLDPGSQEGFRGKLNGDSVEGSGNQWRRGVGVQGMQVVGRSIGGGEGVRDFEGEYGTFFYILSHHLHREKKKTRTKKRVEQV</sequence>
<proteinExistence type="predicted"/>
<protein>
    <submittedName>
        <fullName evidence="1">Uncharacterized protein</fullName>
    </submittedName>
</protein>